<keyword evidence="1" id="KW-0472">Membrane</keyword>
<name>A0A2U1S6K3_9EURY</name>
<evidence type="ECO:0000256" key="1">
    <source>
        <dbReference type="SAM" id="Phobius"/>
    </source>
</evidence>
<accession>A0A2U1S6K3</accession>
<dbReference type="EMBL" id="MZGU01000004">
    <property type="protein sequence ID" value="PWB85757.1"/>
    <property type="molecule type" value="Genomic_DNA"/>
</dbReference>
<feature type="transmembrane region" description="Helical" evidence="1">
    <location>
        <begin position="89"/>
        <end position="108"/>
    </location>
</feature>
<comment type="caution">
    <text evidence="2">The sequence shown here is derived from an EMBL/GenBank/DDBJ whole genome shotgun (WGS) entry which is preliminary data.</text>
</comment>
<feature type="transmembrane region" description="Helical" evidence="1">
    <location>
        <begin position="55"/>
        <end position="74"/>
    </location>
</feature>
<keyword evidence="1" id="KW-0812">Transmembrane</keyword>
<gene>
    <name evidence="2" type="ORF">MBBWO_06030</name>
</gene>
<reference evidence="2 3" key="1">
    <citation type="submission" date="2017-03" db="EMBL/GenBank/DDBJ databases">
        <title>Genome sequence of Methanobrevibacter wosei.</title>
        <authorList>
            <person name="Poehlein A."/>
            <person name="Seedorf H."/>
            <person name="Daniel R."/>
        </authorList>
    </citation>
    <scope>NUCLEOTIDE SEQUENCE [LARGE SCALE GENOMIC DNA]</scope>
    <source>
        <strain evidence="2 3">DSM 11979</strain>
    </source>
</reference>
<feature type="transmembrane region" description="Helical" evidence="1">
    <location>
        <begin position="28"/>
        <end position="48"/>
    </location>
</feature>
<protein>
    <submittedName>
        <fullName evidence="2">Uncharacterized protein</fullName>
    </submittedName>
</protein>
<dbReference type="OrthoDB" id="71397at2157"/>
<dbReference type="AlphaFoldDB" id="A0A2U1S6K3"/>
<organism evidence="2 3">
    <name type="scientific">Methanobrevibacter woesei</name>
    <dbReference type="NCBI Taxonomy" id="190976"/>
    <lineage>
        <taxon>Archaea</taxon>
        <taxon>Methanobacteriati</taxon>
        <taxon>Methanobacteriota</taxon>
        <taxon>Methanomada group</taxon>
        <taxon>Methanobacteria</taxon>
        <taxon>Methanobacteriales</taxon>
        <taxon>Methanobacteriaceae</taxon>
        <taxon>Methanobrevibacter</taxon>
    </lineage>
</organism>
<sequence length="111" mass="12317">MKLYDQFFNVVKKFRQLFSGGPARNSDVSGSITAEILIIVSFLLVCLLIRHMSPLLAGIVVILGGVLLVANMPLIPKFKVEQEDSLDKMLFYAVLTLGILITFIYWGGNLV</sequence>
<dbReference type="Proteomes" id="UP000245577">
    <property type="component" value="Unassembled WGS sequence"/>
</dbReference>
<evidence type="ECO:0000313" key="3">
    <source>
        <dbReference type="Proteomes" id="UP000245577"/>
    </source>
</evidence>
<evidence type="ECO:0000313" key="2">
    <source>
        <dbReference type="EMBL" id="PWB85757.1"/>
    </source>
</evidence>
<keyword evidence="3" id="KW-1185">Reference proteome</keyword>
<dbReference type="RefSeq" id="WP_116669408.1">
    <property type="nucleotide sequence ID" value="NZ_MZGU01000004.1"/>
</dbReference>
<keyword evidence="1" id="KW-1133">Transmembrane helix</keyword>
<proteinExistence type="predicted"/>